<evidence type="ECO:0000313" key="1">
    <source>
        <dbReference type="EMBL" id="CAG7836541.1"/>
    </source>
</evidence>
<dbReference type="AlphaFoldDB" id="A0A8J2MBD0"/>
<dbReference type="EMBL" id="CAJVCH010571072">
    <property type="protein sequence ID" value="CAG7836541.1"/>
    <property type="molecule type" value="Genomic_DNA"/>
</dbReference>
<protein>
    <submittedName>
        <fullName evidence="1">Uncharacterized protein</fullName>
    </submittedName>
</protein>
<evidence type="ECO:0000313" key="2">
    <source>
        <dbReference type="Proteomes" id="UP000708208"/>
    </source>
</evidence>
<feature type="non-terminal residue" evidence="1">
    <location>
        <position position="1"/>
    </location>
</feature>
<proteinExistence type="predicted"/>
<dbReference type="Proteomes" id="UP000708208">
    <property type="component" value="Unassembled WGS sequence"/>
</dbReference>
<gene>
    <name evidence="1" type="ORF">AFUS01_LOCUS45776</name>
</gene>
<accession>A0A8J2MBD0</accession>
<reference evidence="1" key="1">
    <citation type="submission" date="2021-06" db="EMBL/GenBank/DDBJ databases">
        <authorList>
            <person name="Hodson N. C."/>
            <person name="Mongue J. A."/>
            <person name="Jaron S. K."/>
        </authorList>
    </citation>
    <scope>NUCLEOTIDE SEQUENCE</scope>
</reference>
<sequence length="32" mass="3492">ERGAIQQVSTLKIVGMTRKNRGKLATFSGMNV</sequence>
<keyword evidence="2" id="KW-1185">Reference proteome</keyword>
<name>A0A8J2MBD0_9HEXA</name>
<organism evidence="1 2">
    <name type="scientific">Allacma fusca</name>
    <dbReference type="NCBI Taxonomy" id="39272"/>
    <lineage>
        <taxon>Eukaryota</taxon>
        <taxon>Metazoa</taxon>
        <taxon>Ecdysozoa</taxon>
        <taxon>Arthropoda</taxon>
        <taxon>Hexapoda</taxon>
        <taxon>Collembola</taxon>
        <taxon>Symphypleona</taxon>
        <taxon>Sminthuridae</taxon>
        <taxon>Allacma</taxon>
    </lineage>
</organism>
<comment type="caution">
    <text evidence="1">The sequence shown here is derived from an EMBL/GenBank/DDBJ whole genome shotgun (WGS) entry which is preliminary data.</text>
</comment>